<dbReference type="AlphaFoldDB" id="A0AAJ0F1T6"/>
<dbReference type="SUPFAM" id="SSF54427">
    <property type="entry name" value="NTF2-like"/>
    <property type="match status" value="1"/>
</dbReference>
<dbReference type="Gene3D" id="3.10.450.50">
    <property type="match status" value="1"/>
</dbReference>
<dbReference type="Proteomes" id="UP001239445">
    <property type="component" value="Unassembled WGS sequence"/>
</dbReference>
<accession>A0AAJ0F1T6</accession>
<sequence>MAQEQDGTLLQRRSSLLSAATAFCNAFASQEDPSHILSSHFSAAHADDIIVEEHGLQQLAPFLGRQFRGKDGVRSYFDLIARCLTYSDMRFSNYFVDPVTNQVSVRGQATFTWTSTRQSWDEVFTYVLDFDEEFKVVKYEIWADSGAAYLASKGQL</sequence>
<reference evidence="1" key="1">
    <citation type="submission" date="2023-06" db="EMBL/GenBank/DDBJ databases">
        <title>Genome-scale phylogeny and comparative genomics of the fungal order Sordariales.</title>
        <authorList>
            <consortium name="Lawrence Berkeley National Laboratory"/>
            <person name="Hensen N."/>
            <person name="Bonometti L."/>
            <person name="Westerberg I."/>
            <person name="Brannstrom I.O."/>
            <person name="Guillou S."/>
            <person name="Cros-Aarteil S."/>
            <person name="Calhoun S."/>
            <person name="Haridas S."/>
            <person name="Kuo A."/>
            <person name="Mondo S."/>
            <person name="Pangilinan J."/>
            <person name="Riley R."/>
            <person name="Labutti K."/>
            <person name="Andreopoulos B."/>
            <person name="Lipzen A."/>
            <person name="Chen C."/>
            <person name="Yanf M."/>
            <person name="Daum C."/>
            <person name="Ng V."/>
            <person name="Clum A."/>
            <person name="Steindorff A."/>
            <person name="Ohm R."/>
            <person name="Martin F."/>
            <person name="Silar P."/>
            <person name="Natvig D."/>
            <person name="Lalanne C."/>
            <person name="Gautier V."/>
            <person name="Ament-Velasquez S.L."/>
            <person name="Kruys A."/>
            <person name="Hutchinson M.I."/>
            <person name="Powell A.J."/>
            <person name="Barry K."/>
            <person name="Miller A.N."/>
            <person name="Grigoriev I.V."/>
            <person name="Debuchy R."/>
            <person name="Gladieux P."/>
            <person name="Thoren M.H."/>
            <person name="Johannesson H."/>
        </authorList>
    </citation>
    <scope>NUCLEOTIDE SEQUENCE</scope>
    <source>
        <strain evidence="1">PSN4</strain>
    </source>
</reference>
<comment type="caution">
    <text evidence="1">The sequence shown here is derived from an EMBL/GenBank/DDBJ whole genome shotgun (WGS) entry which is preliminary data.</text>
</comment>
<proteinExistence type="predicted"/>
<protein>
    <submittedName>
        <fullName evidence="1">Uncharacterized protein</fullName>
    </submittedName>
</protein>
<evidence type="ECO:0000313" key="2">
    <source>
        <dbReference type="Proteomes" id="UP001239445"/>
    </source>
</evidence>
<organism evidence="1 2">
    <name type="scientific">Echria macrotheca</name>
    <dbReference type="NCBI Taxonomy" id="438768"/>
    <lineage>
        <taxon>Eukaryota</taxon>
        <taxon>Fungi</taxon>
        <taxon>Dikarya</taxon>
        <taxon>Ascomycota</taxon>
        <taxon>Pezizomycotina</taxon>
        <taxon>Sordariomycetes</taxon>
        <taxon>Sordariomycetidae</taxon>
        <taxon>Sordariales</taxon>
        <taxon>Schizotheciaceae</taxon>
        <taxon>Echria</taxon>
    </lineage>
</organism>
<name>A0AAJ0F1T6_9PEZI</name>
<keyword evidence="2" id="KW-1185">Reference proteome</keyword>
<dbReference type="InterPro" id="IPR032710">
    <property type="entry name" value="NTF2-like_dom_sf"/>
</dbReference>
<dbReference type="EMBL" id="MU839841">
    <property type="protein sequence ID" value="KAK1751601.1"/>
    <property type="molecule type" value="Genomic_DNA"/>
</dbReference>
<evidence type="ECO:0000313" key="1">
    <source>
        <dbReference type="EMBL" id="KAK1751601.1"/>
    </source>
</evidence>
<gene>
    <name evidence="1" type="ORF">QBC47DRAFT_390516</name>
</gene>